<evidence type="ECO:0000313" key="2">
    <source>
        <dbReference type="EMBL" id="QIZ71867.1"/>
    </source>
</evidence>
<feature type="transmembrane region" description="Helical" evidence="1">
    <location>
        <begin position="112"/>
        <end position="142"/>
    </location>
</feature>
<keyword evidence="1" id="KW-1133">Transmembrane helix</keyword>
<sequence length="268" mass="28598">MGQKRWLFLLKLFLLILLGGALGLAAFWSAFWGDSIYWTVALCLPAALVVFWPIANHLATRPYRRTLARHESVLEVGLRFLGTVLAAIAGAGAAIAGGTALVWAAMGQSDRAIWAALLGLKSLGICAGLVAFVLALVFGGDWLSRKVKAVEIDILYLCGAGTAMLVFGSLVLGETWIGYLNPQQVADRNALATWIGVLGVVYAIVQIIGATEKEKRAVTSDSTTTAVVVIIMAALFWALGEAFVPVVIGVLAWLGALVLDKECNRSKW</sequence>
<gene>
    <name evidence="2" type="ORF">HCG48_15820</name>
</gene>
<keyword evidence="3" id="KW-1185">Reference proteome</keyword>
<dbReference type="KEGG" id="oxy:HCG48_15820"/>
<dbReference type="AlphaFoldDB" id="A0A6H1U0E0"/>
<dbReference type="Proteomes" id="UP000500857">
    <property type="component" value="Chromosome"/>
</dbReference>
<keyword evidence="1" id="KW-0472">Membrane</keyword>
<feature type="transmembrane region" description="Helical" evidence="1">
    <location>
        <begin position="217"/>
        <end position="236"/>
    </location>
</feature>
<dbReference type="RefSeq" id="WP_168570019.1">
    <property type="nucleotide sequence ID" value="NZ_CP051167.1"/>
</dbReference>
<evidence type="ECO:0000256" key="1">
    <source>
        <dbReference type="SAM" id="Phobius"/>
    </source>
</evidence>
<proteinExistence type="predicted"/>
<feature type="transmembrane region" description="Helical" evidence="1">
    <location>
        <begin position="242"/>
        <end position="259"/>
    </location>
</feature>
<dbReference type="EMBL" id="CP051167">
    <property type="protein sequence ID" value="QIZ71867.1"/>
    <property type="molecule type" value="Genomic_DNA"/>
</dbReference>
<organism evidence="2 3">
    <name type="scientific">Oxynema aestuarii AP17</name>
    <dbReference type="NCBI Taxonomy" id="2064643"/>
    <lineage>
        <taxon>Bacteria</taxon>
        <taxon>Bacillati</taxon>
        <taxon>Cyanobacteriota</taxon>
        <taxon>Cyanophyceae</taxon>
        <taxon>Oscillatoriophycideae</taxon>
        <taxon>Oscillatoriales</taxon>
        <taxon>Oscillatoriaceae</taxon>
        <taxon>Oxynema</taxon>
        <taxon>Oxynema aestuarii</taxon>
    </lineage>
</organism>
<feature type="transmembrane region" description="Helical" evidence="1">
    <location>
        <begin position="35"/>
        <end position="55"/>
    </location>
</feature>
<accession>A0A6H1U0E0</accession>
<feature type="transmembrane region" description="Helical" evidence="1">
    <location>
        <begin position="76"/>
        <end position="106"/>
    </location>
</feature>
<name>A0A6H1U0E0_9CYAN</name>
<evidence type="ECO:0000313" key="3">
    <source>
        <dbReference type="Proteomes" id="UP000500857"/>
    </source>
</evidence>
<keyword evidence="1" id="KW-0812">Transmembrane</keyword>
<feature type="transmembrane region" description="Helical" evidence="1">
    <location>
        <begin position="154"/>
        <end position="179"/>
    </location>
</feature>
<feature type="transmembrane region" description="Helical" evidence="1">
    <location>
        <begin position="191"/>
        <end position="210"/>
    </location>
</feature>
<protein>
    <submittedName>
        <fullName evidence="2">Uncharacterized protein</fullName>
    </submittedName>
</protein>
<reference evidence="2 3" key="1">
    <citation type="submission" date="2020-04" db="EMBL/GenBank/DDBJ databases">
        <authorList>
            <person name="Basu S."/>
            <person name="Maruthanayagam V."/>
            <person name="Chakraborty S."/>
            <person name="Pramanik A."/>
            <person name="Mukherjee J."/>
            <person name="Brink B."/>
        </authorList>
    </citation>
    <scope>NUCLEOTIDE SEQUENCE [LARGE SCALE GENOMIC DNA]</scope>
    <source>
        <strain evidence="2 3">AP17</strain>
    </source>
</reference>